<feature type="domain" description="HTH araC/xylS-type" evidence="4">
    <location>
        <begin position="211"/>
        <end position="312"/>
    </location>
</feature>
<keyword evidence="3" id="KW-0804">Transcription</keyword>
<dbReference type="EMBL" id="JAAQQR010000003">
    <property type="protein sequence ID" value="NID05131.1"/>
    <property type="molecule type" value="Genomic_DNA"/>
</dbReference>
<dbReference type="InterPro" id="IPR032783">
    <property type="entry name" value="AraC_lig"/>
</dbReference>
<evidence type="ECO:0000259" key="4">
    <source>
        <dbReference type="PROSITE" id="PS01124"/>
    </source>
</evidence>
<evidence type="ECO:0000256" key="3">
    <source>
        <dbReference type="ARBA" id="ARBA00023163"/>
    </source>
</evidence>
<dbReference type="InterPro" id="IPR018062">
    <property type="entry name" value="HTH_AraC-typ_CS"/>
</dbReference>
<dbReference type="Gene3D" id="1.10.10.60">
    <property type="entry name" value="Homeodomain-like"/>
    <property type="match status" value="1"/>
</dbReference>
<evidence type="ECO:0000313" key="5">
    <source>
        <dbReference type="EMBL" id="NID05131.1"/>
    </source>
</evidence>
<dbReference type="Proteomes" id="UP001429601">
    <property type="component" value="Unassembled WGS sequence"/>
</dbReference>
<dbReference type="SMART" id="SM00342">
    <property type="entry name" value="HTH_ARAC"/>
    <property type="match status" value="1"/>
</dbReference>
<dbReference type="PANTHER" id="PTHR46796">
    <property type="entry name" value="HTH-TYPE TRANSCRIPTIONAL ACTIVATOR RHAS-RELATED"/>
    <property type="match status" value="1"/>
</dbReference>
<evidence type="ECO:0000313" key="6">
    <source>
        <dbReference type="Proteomes" id="UP001429601"/>
    </source>
</evidence>
<organism evidence="5 6">
    <name type="scientific">Luteibacter jiangsuensis</name>
    <dbReference type="NCBI Taxonomy" id="637577"/>
    <lineage>
        <taxon>Bacteria</taxon>
        <taxon>Pseudomonadati</taxon>
        <taxon>Pseudomonadota</taxon>
        <taxon>Gammaproteobacteria</taxon>
        <taxon>Lysobacterales</taxon>
        <taxon>Rhodanobacteraceae</taxon>
        <taxon>Luteibacter</taxon>
    </lineage>
</organism>
<proteinExistence type="predicted"/>
<keyword evidence="1" id="KW-0805">Transcription regulation</keyword>
<dbReference type="InterPro" id="IPR018060">
    <property type="entry name" value="HTH_AraC"/>
</dbReference>
<dbReference type="PANTHER" id="PTHR46796:SF7">
    <property type="entry name" value="ARAC FAMILY TRANSCRIPTIONAL REGULATOR"/>
    <property type="match status" value="1"/>
</dbReference>
<evidence type="ECO:0000256" key="1">
    <source>
        <dbReference type="ARBA" id="ARBA00023015"/>
    </source>
</evidence>
<accession>A0ABX0Q5W2</accession>
<sequence>MSEDVDWLSRFLAVVSVSGRLEIRCAYRAPWIVNAEISLPGEVPYHLLLRGTARVEGPQGEVVELHAGDAVLFPHGSAHVLRDGSGLPPARTHERQTPNVVLSENEGTGEPLDMLCGRFAIAAPHDRWLRSYLPSTLVVRTGGATGGDEADSAARHLASLVELMRAESTDGRPGGYAILNALSAALFALVLRVASQSDAPPPGLLALAAHPRLAPAISAMLAEPARAWTLPELAALCNMSRATFMRRFQEGLGKSASELLQDIRMSLAANELKNSVRSTEAVAEAVGYQSVAAFRRVFTQSIGMAPGAWRRQFRIGSETQAAHV</sequence>
<keyword evidence="2" id="KW-0238">DNA-binding</keyword>
<dbReference type="InterPro" id="IPR050204">
    <property type="entry name" value="AraC_XylS_family_regulators"/>
</dbReference>
<dbReference type="PROSITE" id="PS01124">
    <property type="entry name" value="HTH_ARAC_FAMILY_2"/>
    <property type="match status" value="1"/>
</dbReference>
<dbReference type="Pfam" id="PF12833">
    <property type="entry name" value="HTH_18"/>
    <property type="match status" value="1"/>
</dbReference>
<dbReference type="SUPFAM" id="SSF51182">
    <property type="entry name" value="RmlC-like cupins"/>
    <property type="match status" value="1"/>
</dbReference>
<protein>
    <submittedName>
        <fullName evidence="5">AraC family transcriptional regulator</fullName>
    </submittedName>
</protein>
<dbReference type="SUPFAM" id="SSF46689">
    <property type="entry name" value="Homeodomain-like"/>
    <property type="match status" value="2"/>
</dbReference>
<dbReference type="InterPro" id="IPR011051">
    <property type="entry name" value="RmlC_Cupin_sf"/>
</dbReference>
<dbReference type="InterPro" id="IPR009057">
    <property type="entry name" value="Homeodomain-like_sf"/>
</dbReference>
<keyword evidence="6" id="KW-1185">Reference proteome</keyword>
<reference evidence="5 6" key="1">
    <citation type="journal article" date="2011" name="Curr. Microbiol.">
        <title>Luteibacter jiangsuensis sp. nov.: a methamidophos-degrading bacterium isolated from a methamidophos-manufacturing factory.</title>
        <authorList>
            <person name="Wang L."/>
            <person name="Wang G.L."/>
            <person name="Li S.P."/>
            <person name="Jiang J.D."/>
        </authorList>
    </citation>
    <scope>NUCLEOTIDE SEQUENCE [LARGE SCALE GENOMIC DNA]</scope>
    <source>
        <strain evidence="5 6">CGMCC 1.10133</strain>
    </source>
</reference>
<dbReference type="Pfam" id="PF12852">
    <property type="entry name" value="Cupin_6"/>
    <property type="match status" value="1"/>
</dbReference>
<name>A0ABX0Q5W2_9GAMM</name>
<dbReference type="PROSITE" id="PS00041">
    <property type="entry name" value="HTH_ARAC_FAMILY_1"/>
    <property type="match status" value="1"/>
</dbReference>
<evidence type="ECO:0000256" key="2">
    <source>
        <dbReference type="ARBA" id="ARBA00023125"/>
    </source>
</evidence>
<dbReference type="RefSeq" id="WP_167125340.1">
    <property type="nucleotide sequence ID" value="NZ_JAAQQR010000003.1"/>
</dbReference>
<comment type="caution">
    <text evidence="5">The sequence shown here is derived from an EMBL/GenBank/DDBJ whole genome shotgun (WGS) entry which is preliminary data.</text>
</comment>
<gene>
    <name evidence="5" type="ORF">HBF26_09555</name>
</gene>